<comment type="caution">
    <text evidence="1">The sequence shown here is derived from an EMBL/GenBank/DDBJ whole genome shotgun (WGS) entry which is preliminary data.</text>
</comment>
<evidence type="ECO:0000313" key="2">
    <source>
        <dbReference type="Proteomes" id="UP000288805"/>
    </source>
</evidence>
<gene>
    <name evidence="1" type="ORF">CK203_090449</name>
</gene>
<evidence type="ECO:0000313" key="1">
    <source>
        <dbReference type="EMBL" id="RVW14998.1"/>
    </source>
</evidence>
<accession>A0A438BVQ5</accession>
<protein>
    <submittedName>
        <fullName evidence="1">Uncharacterized protein</fullName>
    </submittedName>
</protein>
<dbReference type="AlphaFoldDB" id="A0A438BVQ5"/>
<dbReference type="Proteomes" id="UP000288805">
    <property type="component" value="Unassembled WGS sequence"/>
</dbReference>
<proteinExistence type="predicted"/>
<name>A0A438BVQ5_VITVI</name>
<dbReference type="EMBL" id="QGNW01002607">
    <property type="protein sequence ID" value="RVW14998.1"/>
    <property type="molecule type" value="Genomic_DNA"/>
</dbReference>
<reference evidence="1 2" key="1">
    <citation type="journal article" date="2018" name="PLoS Genet.">
        <title>Population sequencing reveals clonal diversity and ancestral inbreeding in the grapevine cultivar Chardonnay.</title>
        <authorList>
            <person name="Roach M.J."/>
            <person name="Johnson D.L."/>
            <person name="Bohlmann J."/>
            <person name="van Vuuren H.J."/>
            <person name="Jones S.J."/>
            <person name="Pretorius I.S."/>
            <person name="Schmidt S.A."/>
            <person name="Borneman A.R."/>
        </authorList>
    </citation>
    <scope>NUCLEOTIDE SEQUENCE [LARGE SCALE GENOMIC DNA]</scope>
    <source>
        <strain evidence="2">cv. Chardonnay</strain>
        <tissue evidence="1">Leaf</tissue>
    </source>
</reference>
<organism evidence="1 2">
    <name type="scientific">Vitis vinifera</name>
    <name type="common">Grape</name>
    <dbReference type="NCBI Taxonomy" id="29760"/>
    <lineage>
        <taxon>Eukaryota</taxon>
        <taxon>Viridiplantae</taxon>
        <taxon>Streptophyta</taxon>
        <taxon>Embryophyta</taxon>
        <taxon>Tracheophyta</taxon>
        <taxon>Spermatophyta</taxon>
        <taxon>Magnoliopsida</taxon>
        <taxon>eudicotyledons</taxon>
        <taxon>Gunneridae</taxon>
        <taxon>Pentapetalae</taxon>
        <taxon>rosids</taxon>
        <taxon>Vitales</taxon>
        <taxon>Vitaceae</taxon>
        <taxon>Viteae</taxon>
        <taxon>Vitis</taxon>
    </lineage>
</organism>
<sequence length="155" mass="17948">MEEEISLNYICYPTAKAFWDNIIQMHSDLGNESQIYELQLKLGDICHDDCNYFKKMEEGSRIFKFLVGLNVEFDEIWGRIIGWQPLPSIAAASHNLIISVVRMTNQEFGVIIVINHTTRETCWKLHGRPVDWKLVEWKTNKQGNSNHFPAKAHAA</sequence>